<keyword evidence="11 14" id="KW-0472">Membrane</keyword>
<dbReference type="PANTHER" id="PTHR32552">
    <property type="entry name" value="FERRICHROME IRON RECEPTOR-RELATED"/>
    <property type="match status" value="1"/>
</dbReference>
<comment type="similarity">
    <text evidence="2 14 15">Belongs to the TonB-dependent receptor family.</text>
</comment>
<evidence type="ECO:0000256" key="12">
    <source>
        <dbReference type="ARBA" id="ARBA00023170"/>
    </source>
</evidence>
<dbReference type="SUPFAM" id="SSF49452">
    <property type="entry name" value="Starch-binding domain-like"/>
    <property type="match status" value="1"/>
</dbReference>
<dbReference type="PROSITE" id="PS52016">
    <property type="entry name" value="TONB_DEPENDENT_REC_3"/>
    <property type="match status" value="1"/>
</dbReference>
<evidence type="ECO:0000256" key="4">
    <source>
        <dbReference type="ARBA" id="ARBA00022452"/>
    </source>
</evidence>
<name>A0ABT6FSQ1_9FLAO</name>
<dbReference type="Pfam" id="PF00593">
    <property type="entry name" value="TonB_dep_Rec_b-barrel"/>
    <property type="match status" value="1"/>
</dbReference>
<accession>A0ABT6FSQ1</accession>
<feature type="chain" id="PRO_5046548193" evidence="16">
    <location>
        <begin position="22"/>
        <end position="801"/>
    </location>
</feature>
<dbReference type="Pfam" id="PF13715">
    <property type="entry name" value="CarbopepD_reg_2"/>
    <property type="match status" value="1"/>
</dbReference>
<organism evidence="19 20">
    <name type="scientific">Galbibacter pacificus</name>
    <dbReference type="NCBI Taxonomy" id="2996052"/>
    <lineage>
        <taxon>Bacteria</taxon>
        <taxon>Pseudomonadati</taxon>
        <taxon>Bacteroidota</taxon>
        <taxon>Flavobacteriia</taxon>
        <taxon>Flavobacteriales</taxon>
        <taxon>Flavobacteriaceae</taxon>
        <taxon>Galbibacter</taxon>
    </lineage>
</organism>
<keyword evidence="20" id="KW-1185">Reference proteome</keyword>
<keyword evidence="3 14" id="KW-0813">Transport</keyword>
<evidence type="ECO:0000256" key="7">
    <source>
        <dbReference type="ARBA" id="ARBA00022729"/>
    </source>
</evidence>
<keyword evidence="9" id="KW-0406">Ion transport</keyword>
<dbReference type="EMBL" id="JAPMUA010000003">
    <property type="protein sequence ID" value="MDG3586132.1"/>
    <property type="molecule type" value="Genomic_DNA"/>
</dbReference>
<dbReference type="InterPro" id="IPR036942">
    <property type="entry name" value="Beta-barrel_TonB_sf"/>
</dbReference>
<dbReference type="CDD" id="cd01347">
    <property type="entry name" value="ligand_gated_channel"/>
    <property type="match status" value="1"/>
</dbReference>
<evidence type="ECO:0000256" key="16">
    <source>
        <dbReference type="SAM" id="SignalP"/>
    </source>
</evidence>
<comment type="caution">
    <text evidence="19">The sequence shown here is derived from an EMBL/GenBank/DDBJ whole genome shotgun (WGS) entry which is preliminary data.</text>
</comment>
<evidence type="ECO:0000256" key="1">
    <source>
        <dbReference type="ARBA" id="ARBA00004571"/>
    </source>
</evidence>
<keyword evidence="7 16" id="KW-0732">Signal</keyword>
<evidence type="ECO:0000256" key="13">
    <source>
        <dbReference type="ARBA" id="ARBA00023237"/>
    </source>
</evidence>
<dbReference type="Gene3D" id="2.40.170.20">
    <property type="entry name" value="TonB-dependent receptor, beta-barrel domain"/>
    <property type="match status" value="1"/>
</dbReference>
<evidence type="ECO:0000256" key="3">
    <source>
        <dbReference type="ARBA" id="ARBA00022448"/>
    </source>
</evidence>
<evidence type="ECO:0000256" key="10">
    <source>
        <dbReference type="ARBA" id="ARBA00023077"/>
    </source>
</evidence>
<keyword evidence="4 14" id="KW-1134">Transmembrane beta strand</keyword>
<keyword evidence="12 19" id="KW-0675">Receptor</keyword>
<evidence type="ECO:0000256" key="2">
    <source>
        <dbReference type="ARBA" id="ARBA00009810"/>
    </source>
</evidence>
<dbReference type="InterPro" id="IPR037066">
    <property type="entry name" value="Plug_dom_sf"/>
</dbReference>
<feature type="signal peptide" evidence="16">
    <location>
        <begin position="1"/>
        <end position="21"/>
    </location>
</feature>
<dbReference type="Gene3D" id="2.60.40.1120">
    <property type="entry name" value="Carboxypeptidase-like, regulatory domain"/>
    <property type="match status" value="1"/>
</dbReference>
<feature type="domain" description="TonB-dependent receptor plug" evidence="18">
    <location>
        <begin position="137"/>
        <end position="233"/>
    </location>
</feature>
<dbReference type="RefSeq" id="WP_277899956.1">
    <property type="nucleotide sequence ID" value="NZ_JAPMUA010000003.1"/>
</dbReference>
<evidence type="ECO:0000313" key="20">
    <source>
        <dbReference type="Proteomes" id="UP001153642"/>
    </source>
</evidence>
<dbReference type="InterPro" id="IPR039426">
    <property type="entry name" value="TonB-dep_rcpt-like"/>
</dbReference>
<keyword evidence="13 14" id="KW-0998">Cell outer membrane</keyword>
<keyword evidence="8" id="KW-0408">Iron</keyword>
<evidence type="ECO:0000259" key="18">
    <source>
        <dbReference type="Pfam" id="PF07715"/>
    </source>
</evidence>
<dbReference type="Proteomes" id="UP001153642">
    <property type="component" value="Unassembled WGS sequence"/>
</dbReference>
<feature type="domain" description="TonB-dependent receptor-like beta-barrel" evidence="17">
    <location>
        <begin position="320"/>
        <end position="773"/>
    </location>
</feature>
<gene>
    <name evidence="19" type="ORF">OSR52_09650</name>
</gene>
<evidence type="ECO:0000256" key="9">
    <source>
        <dbReference type="ARBA" id="ARBA00023065"/>
    </source>
</evidence>
<evidence type="ECO:0000256" key="8">
    <source>
        <dbReference type="ARBA" id="ARBA00023004"/>
    </source>
</evidence>
<evidence type="ECO:0000256" key="5">
    <source>
        <dbReference type="ARBA" id="ARBA00022496"/>
    </source>
</evidence>
<comment type="subcellular location">
    <subcellularLocation>
        <location evidence="1 14">Cell outer membrane</location>
        <topology evidence="1 14">Multi-pass membrane protein</topology>
    </subcellularLocation>
</comment>
<evidence type="ECO:0000256" key="14">
    <source>
        <dbReference type="PROSITE-ProRule" id="PRU01360"/>
    </source>
</evidence>
<dbReference type="InterPro" id="IPR012910">
    <property type="entry name" value="Plug_dom"/>
</dbReference>
<evidence type="ECO:0000256" key="6">
    <source>
        <dbReference type="ARBA" id="ARBA00022692"/>
    </source>
</evidence>
<sequence>MTAKKMAFLILMMFSFIGVKAQSTGTIIGNINTLDGVPVEHVTISLKGTRIGTVSDETGTYELSRVSPGSYTLVVSYVGYHTELRQVTVESNQTTTVPEILLSENTQELEGITLTSAAKIFAEKKTEMVARLPLKNLDNPQVYTVVPKELLNEQMATDFRGALMSSPGVTNVMLGVGSGGTGLSMRMRGFSGADGAGSIRNGMATNFVSLSDPVNLERLEIIKGPSSTLFGSTLISYGGLVNRVTKKPMAYEKGEVGFSVGAYGLGRVTIDYNTPLNKDNTFLFRINSAIHREKSFQDQGINRTFMIAPAFKYLVNEKLTVNLDFEFFRSNRNSTYVGLTPTANITNFDDLNWDFKRSYASNDITSEAEVLNVFANAEYKINEHWTSDTRVSYSNTDNNANYLFLLVKAGEGDYEGERLLQRRLMNLPSNFNTIQVQQNVTGIHNWGNINNKFLIGVDYTQLQTTDSRTMINDYDAYVNSLDDDPTNDQFTVINQDSPVLNVSTYEAGLATTSRAANRRDTQTYSAYVSDVVTLYDRLNIMMGLRVDRFHDRANDYLQTAWSPKTGLVYHVIENQLSAFVNYQNGFRNVAPNTLSDDTRQVFKPEHANQIEGGVKFELLNGKVNGTVSYYNIEVKDKVRSVFDENDELISVQDGAQTSEGIEFDLIANPFDGFHIIAGYGYNDSRYTKVGDNQAGIEGNHPLATPMNSANYWASYKFTRGSLQGFGLGFGGNYTGDYYFDDANTVTVSGFHTLDASVFYEQPKFRIGLKLNNLTDEEYWTATYWAIPQQTRTFLANLTFRF</sequence>
<proteinExistence type="inferred from homology"/>
<dbReference type="InterPro" id="IPR010105">
    <property type="entry name" value="TonB_sidphr_rcpt"/>
</dbReference>
<evidence type="ECO:0000313" key="19">
    <source>
        <dbReference type="EMBL" id="MDG3586132.1"/>
    </source>
</evidence>
<evidence type="ECO:0000256" key="15">
    <source>
        <dbReference type="RuleBase" id="RU003357"/>
    </source>
</evidence>
<dbReference type="InterPro" id="IPR013784">
    <property type="entry name" value="Carb-bd-like_fold"/>
</dbReference>
<keyword evidence="6 14" id="KW-0812">Transmembrane</keyword>
<keyword evidence="10 15" id="KW-0798">TonB box</keyword>
<dbReference type="PANTHER" id="PTHR32552:SF68">
    <property type="entry name" value="FERRICHROME OUTER MEMBRANE TRANSPORTER_PHAGE RECEPTOR"/>
    <property type="match status" value="1"/>
</dbReference>
<keyword evidence="5" id="KW-0410">Iron transport</keyword>
<evidence type="ECO:0000256" key="11">
    <source>
        <dbReference type="ARBA" id="ARBA00023136"/>
    </source>
</evidence>
<protein>
    <submittedName>
        <fullName evidence="19">TonB-dependent receptor</fullName>
    </submittedName>
</protein>
<dbReference type="InterPro" id="IPR000531">
    <property type="entry name" value="Beta-barrel_TonB"/>
</dbReference>
<dbReference type="SUPFAM" id="SSF56935">
    <property type="entry name" value="Porins"/>
    <property type="match status" value="1"/>
</dbReference>
<reference evidence="19" key="1">
    <citation type="submission" date="2022-11" db="EMBL/GenBank/DDBJ databases">
        <title>High-quality draft genome sequence of Galbibacter sp. strain CMA-7.</title>
        <authorList>
            <person name="Wei L."/>
            <person name="Dong C."/>
            <person name="Shao Z."/>
        </authorList>
    </citation>
    <scope>NUCLEOTIDE SEQUENCE</scope>
    <source>
        <strain evidence="19">CMA-7</strain>
    </source>
</reference>
<dbReference type="NCBIfam" id="TIGR01783">
    <property type="entry name" value="TonB-siderophor"/>
    <property type="match status" value="1"/>
</dbReference>
<evidence type="ECO:0000259" key="17">
    <source>
        <dbReference type="Pfam" id="PF00593"/>
    </source>
</evidence>
<dbReference type="Pfam" id="PF07715">
    <property type="entry name" value="Plug"/>
    <property type="match status" value="1"/>
</dbReference>
<dbReference type="Gene3D" id="2.170.130.10">
    <property type="entry name" value="TonB-dependent receptor, plug domain"/>
    <property type="match status" value="1"/>
</dbReference>